<protein>
    <submittedName>
        <fullName evidence="2">Predicted protein</fullName>
    </submittedName>
</protein>
<evidence type="ECO:0000313" key="3">
    <source>
        <dbReference type="Proteomes" id="UP000006529"/>
    </source>
</evidence>
<accession>E3SMF0</accession>
<evidence type="ECO:0000313" key="2">
    <source>
        <dbReference type="EMBL" id="ADP00045.1"/>
    </source>
</evidence>
<organism evidence="2 3">
    <name type="scientific">Cyanophage 9515-10a</name>
    <dbReference type="NCBI Taxonomy" id="444875"/>
    <lineage>
        <taxon>Viruses</taxon>
        <taxon>Duplodnaviria</taxon>
        <taxon>Heunggongvirae</taxon>
        <taxon>Uroviricota</taxon>
        <taxon>Caudoviricetes</taxon>
        <taxon>Autographivirales</taxon>
        <taxon>Sechaudvirinae</taxon>
        <taxon>Tangaroavirus</taxon>
        <taxon>Tangaroavirus tv951510a</taxon>
    </lineage>
</organism>
<reference evidence="2 3" key="1">
    <citation type="submission" date="2009-10" db="EMBL/GenBank/DDBJ databases">
        <title>The Genome Sequence of Cyanophage 9515-10a.</title>
        <authorList>
            <consortium name="The Broad Institute Genome Sequencing Platform"/>
            <person name="Henn M.R."/>
            <person name="Sullivan M.S."/>
            <person name="Osburne M.S."/>
            <person name="Levin J."/>
            <person name="Malboeuf C."/>
            <person name="Casali M."/>
            <person name="Russ C."/>
            <person name="Lennon N."/>
            <person name="Erlich R."/>
            <person name="Young S.K."/>
            <person name="Koehrsen M."/>
            <person name="Yandava C."/>
            <person name="Zeng Q."/>
            <person name="Alvarado L."/>
            <person name="Anderson S."/>
            <person name="Berlin A."/>
            <person name="Borenstein D."/>
            <person name="Chen Z."/>
            <person name="Engels R."/>
            <person name="Freedman E."/>
            <person name="Gellesch M."/>
            <person name="Goldberg J."/>
            <person name="Green L."/>
            <person name="Griggs A."/>
            <person name="Gujja S."/>
            <person name="Heiman D."/>
            <person name="Hepburn T."/>
            <person name="Howarth C."/>
            <person name="Jen D."/>
            <person name="Larson L."/>
            <person name="Lewis B."/>
            <person name="Mehta T."/>
            <person name="Park D."/>
            <person name="Pearson M."/>
            <person name="Roberts A."/>
            <person name="Ryan E."/>
            <person name="Saif S."/>
            <person name="Shea T."/>
            <person name="Shenoy N."/>
            <person name="Sisk P."/>
            <person name="Stolte C."/>
            <person name="Sykes S."/>
            <person name="Walk T."/>
            <person name="White J."/>
            <person name="Yu Q."/>
            <person name="Coleman M.L."/>
            <person name="Huang K.H."/>
            <person name="Weigele P.R."/>
            <person name="DeFrancesco A.S."/>
            <person name="Kern S.E."/>
            <person name="Thompson L.R."/>
            <person name="Fu R."/>
            <person name="Hombeck B."/>
            <person name="Chisholm S.W."/>
            <person name="Haas B."/>
            <person name="Nusbaum C."/>
            <person name="Galagan J."/>
            <person name="Birren B."/>
        </authorList>
    </citation>
    <scope>NUCLEOTIDE SEQUENCE [LARGE SCALE GENOMIC DNA]</scope>
    <source>
        <strain evidence="2">9515-10a</strain>
    </source>
</reference>
<dbReference type="GeneID" id="11538016"/>
<dbReference type="Proteomes" id="UP000006529">
    <property type="component" value="Segment"/>
</dbReference>
<gene>
    <name evidence="2" type="ORF">CYOG_00024</name>
</gene>
<proteinExistence type="predicted"/>
<dbReference type="RefSeq" id="YP_005087417.1">
    <property type="nucleotide sequence ID" value="NC_016657.1"/>
</dbReference>
<sequence>MAEAKVSVSDDTKKAVKKKEPKIKVKVPGKLSEKATRGTLDKR</sequence>
<feature type="compositionally biased region" description="Basic residues" evidence="1">
    <location>
        <begin position="15"/>
        <end position="27"/>
    </location>
</feature>
<dbReference type="EMBL" id="GU071100">
    <property type="protein sequence ID" value="ADP00045.1"/>
    <property type="molecule type" value="Genomic_DNA"/>
</dbReference>
<keyword evidence="3" id="KW-1185">Reference proteome</keyword>
<dbReference type="KEGG" id="vg:11538016"/>
<feature type="compositionally biased region" description="Basic and acidic residues" evidence="1">
    <location>
        <begin position="31"/>
        <end position="43"/>
    </location>
</feature>
<evidence type="ECO:0000256" key="1">
    <source>
        <dbReference type="SAM" id="MobiDB-lite"/>
    </source>
</evidence>
<feature type="region of interest" description="Disordered" evidence="1">
    <location>
        <begin position="1"/>
        <end position="43"/>
    </location>
</feature>
<name>E3SMF0_9CAUD</name>